<comment type="caution">
    <text evidence="2">The sequence shown here is derived from an EMBL/GenBank/DDBJ whole genome shotgun (WGS) entry which is preliminary data.</text>
</comment>
<keyword evidence="1" id="KW-0812">Transmembrane</keyword>
<sequence>MNNLKQLILDPRQYFLESENKIIENKKTVRLTLLILTYSVVQIISVIVSNNHINYLLNSIVEIPKILTITFEAFTLPIYLLGIVLSVNIYYFIIKNLVIKYEKKNIEDAKYLKKILYVINIIPKIIFLLATILNALVVKNHQILLMMNSVSCIFAGIIYFYMLYNLLKFYLKTEKLYKILPIIVYIFNVIDNVGIILKA</sequence>
<reference evidence="2 3" key="1">
    <citation type="submission" date="2023-05" db="EMBL/GenBank/DDBJ databases">
        <title>Rombocin, a short stable natural nisin variant, displays selective antimicrobial activity against Listeria monocytogenes and employs dual mode of action to kill target bacterial strains.</title>
        <authorList>
            <person name="Wambui J."/>
            <person name="Stephan R."/>
            <person name="Kuipers O.P."/>
        </authorList>
    </citation>
    <scope>NUCLEOTIDE SEQUENCE [LARGE SCALE GENOMIC DNA]</scope>
    <source>
        <strain evidence="2 3">RC002</strain>
    </source>
</reference>
<dbReference type="RefSeq" id="WP_284132689.1">
    <property type="nucleotide sequence ID" value="NZ_JASKYM010000003.1"/>
</dbReference>
<keyword evidence="3" id="KW-1185">Reference proteome</keyword>
<keyword evidence="1" id="KW-1133">Transmembrane helix</keyword>
<keyword evidence="1" id="KW-0472">Membrane</keyword>
<evidence type="ECO:0000313" key="3">
    <source>
        <dbReference type="Proteomes" id="UP001301012"/>
    </source>
</evidence>
<evidence type="ECO:0000256" key="1">
    <source>
        <dbReference type="SAM" id="Phobius"/>
    </source>
</evidence>
<feature type="transmembrane region" description="Helical" evidence="1">
    <location>
        <begin position="31"/>
        <end position="53"/>
    </location>
</feature>
<evidence type="ECO:0008006" key="4">
    <source>
        <dbReference type="Google" id="ProtNLM"/>
    </source>
</evidence>
<accession>A0ABT7ECG2</accession>
<proteinExistence type="predicted"/>
<organism evidence="2 3">
    <name type="scientific">Romboutsia sedimentorum</name>
    <dbReference type="NCBI Taxonomy" id="1368474"/>
    <lineage>
        <taxon>Bacteria</taxon>
        <taxon>Bacillati</taxon>
        <taxon>Bacillota</taxon>
        <taxon>Clostridia</taxon>
        <taxon>Peptostreptococcales</taxon>
        <taxon>Peptostreptococcaceae</taxon>
        <taxon>Romboutsia</taxon>
    </lineage>
</organism>
<feature type="transmembrane region" description="Helical" evidence="1">
    <location>
        <begin position="115"/>
        <end position="137"/>
    </location>
</feature>
<protein>
    <recommendedName>
        <fullName evidence="4">Yip1 domain-containing protein</fullName>
    </recommendedName>
</protein>
<dbReference type="Proteomes" id="UP001301012">
    <property type="component" value="Unassembled WGS sequence"/>
</dbReference>
<dbReference type="EMBL" id="JASKYM010000003">
    <property type="protein sequence ID" value="MDK2563753.1"/>
    <property type="molecule type" value="Genomic_DNA"/>
</dbReference>
<feature type="transmembrane region" description="Helical" evidence="1">
    <location>
        <begin position="143"/>
        <end position="164"/>
    </location>
</feature>
<gene>
    <name evidence="2" type="ORF">QOZ84_09345</name>
</gene>
<feature type="transmembrane region" description="Helical" evidence="1">
    <location>
        <begin position="176"/>
        <end position="197"/>
    </location>
</feature>
<feature type="transmembrane region" description="Helical" evidence="1">
    <location>
        <begin position="73"/>
        <end position="94"/>
    </location>
</feature>
<evidence type="ECO:0000313" key="2">
    <source>
        <dbReference type="EMBL" id="MDK2563753.1"/>
    </source>
</evidence>
<name>A0ABT7ECG2_9FIRM</name>